<dbReference type="KEGG" id="kct:CDEE_0223"/>
<organism evidence="1 2">
    <name type="scientific">Candidatus Kinetoplastidibacterium crithidiae TCC036E</name>
    <dbReference type="NCBI Taxonomy" id="1208918"/>
    <lineage>
        <taxon>Bacteria</taxon>
        <taxon>Pseudomonadati</taxon>
        <taxon>Pseudomonadota</taxon>
        <taxon>Betaproteobacteria</taxon>
        <taxon>Candidatus Kinetoplastidibacterium</taxon>
    </lineage>
</organism>
<dbReference type="InterPro" id="IPR036760">
    <property type="entry name" value="SspB-like_sf"/>
</dbReference>
<gene>
    <name evidence="1" type="ORF">CDEE_0223</name>
</gene>
<reference evidence="1 2" key="1">
    <citation type="journal article" date="2013" name="Genome Biol. Evol.">
        <title>Genome evolution and phylogenomic analysis of candidatus kinetoplastibacterium, the betaproteobacterial endosymbionts of strigomonas and angomonas.</title>
        <authorList>
            <person name="Alves J.M."/>
            <person name="Serrano M.G."/>
            <person name="Maia da Silva F."/>
            <person name="Voegtly L.J."/>
            <person name="Matveyev A.V."/>
            <person name="Teixeira M.M."/>
            <person name="Camargo E.P."/>
            <person name="Buck G.A."/>
        </authorList>
    </citation>
    <scope>NUCLEOTIDE SEQUENCE [LARGE SCALE GENOMIC DNA]</scope>
    <source>
        <strain evidence="1 2">TCC036E</strain>
    </source>
</reference>
<evidence type="ECO:0000313" key="1">
    <source>
        <dbReference type="EMBL" id="AGF47316.1"/>
    </source>
</evidence>
<dbReference type="NCBIfam" id="NF008769">
    <property type="entry name" value="PRK11798.2-5"/>
    <property type="match status" value="1"/>
</dbReference>
<accession>M1LT95</accession>
<proteinExistence type="predicted"/>
<dbReference type="PATRIC" id="fig|1208918.3.peg.12"/>
<dbReference type="PANTHER" id="PTHR37486">
    <property type="entry name" value="STRINGENT STARVATION PROTEIN B"/>
    <property type="match status" value="1"/>
</dbReference>
<dbReference type="Gene3D" id="2.30.30.220">
    <property type="entry name" value="SspB-like"/>
    <property type="match status" value="1"/>
</dbReference>
<keyword evidence="2" id="KW-1185">Reference proteome</keyword>
<dbReference type="HOGENOM" id="CLU_118425_2_1_4"/>
<dbReference type="PANTHER" id="PTHR37486:SF1">
    <property type="entry name" value="STRINGENT STARVATION PROTEIN B"/>
    <property type="match status" value="1"/>
</dbReference>
<dbReference type="eggNOG" id="COG2969">
    <property type="taxonomic scope" value="Bacteria"/>
</dbReference>
<name>M1LT95_9PROT</name>
<dbReference type="STRING" id="1208918.CDEE_0223"/>
<evidence type="ECO:0000313" key="2">
    <source>
        <dbReference type="Proteomes" id="UP000011686"/>
    </source>
</evidence>
<protein>
    <submittedName>
        <fullName evidence="1">Stringent starvation protein B</fullName>
    </submittedName>
</protein>
<dbReference type="InterPro" id="IPR007481">
    <property type="entry name" value="SspB"/>
</dbReference>
<dbReference type="AlphaFoldDB" id="M1LT95"/>
<dbReference type="Pfam" id="PF04386">
    <property type="entry name" value="SspB"/>
    <property type="match status" value="1"/>
</dbReference>
<dbReference type="EMBL" id="CP003804">
    <property type="protein sequence ID" value="AGF47316.1"/>
    <property type="molecule type" value="Genomic_DNA"/>
</dbReference>
<dbReference type="Proteomes" id="UP000011686">
    <property type="component" value="Chromosome"/>
</dbReference>
<dbReference type="RefSeq" id="WP_015389037.1">
    <property type="nucleotide sequence ID" value="NC_020283.1"/>
</dbReference>
<dbReference type="SUPFAM" id="SSF101738">
    <property type="entry name" value="SspB-like"/>
    <property type="match status" value="1"/>
</dbReference>
<sequence length="119" mass="14040">MDKISTKPYFIRAIFEWCTDNNYSPHILVSIDKNTLVPTDYVQENKIILNISQEACNNMEINNNFIKFQTRFNGIIENIFIPMERILYIFSKETGYGMEFHVEDIESVKTEKKSFSIVK</sequence>